<sequence length="87" mass="9774">MIGGSDSAKIYGARENLRKVKFDKNLKSENTTTTYEKEEVNVEFTHHFSSASQQPAIAFGSLTLSEVRHVKLYTQNLADKLPEKLAD</sequence>
<evidence type="ECO:0000313" key="2">
    <source>
        <dbReference type="Proteomes" id="UP001189624"/>
    </source>
</evidence>
<dbReference type="Gramene" id="rna-AYBTSS11_LOCUS8150">
    <property type="protein sequence ID" value="CAJ1937663.1"/>
    <property type="gene ID" value="gene-AYBTSS11_LOCUS8150"/>
</dbReference>
<dbReference type="Proteomes" id="UP001189624">
    <property type="component" value="Chromosome 3"/>
</dbReference>
<organism evidence="1 2">
    <name type="scientific">Sphenostylis stenocarpa</name>
    <dbReference type="NCBI Taxonomy" id="92480"/>
    <lineage>
        <taxon>Eukaryota</taxon>
        <taxon>Viridiplantae</taxon>
        <taxon>Streptophyta</taxon>
        <taxon>Embryophyta</taxon>
        <taxon>Tracheophyta</taxon>
        <taxon>Spermatophyta</taxon>
        <taxon>Magnoliopsida</taxon>
        <taxon>eudicotyledons</taxon>
        <taxon>Gunneridae</taxon>
        <taxon>Pentapetalae</taxon>
        <taxon>rosids</taxon>
        <taxon>fabids</taxon>
        <taxon>Fabales</taxon>
        <taxon>Fabaceae</taxon>
        <taxon>Papilionoideae</taxon>
        <taxon>50 kb inversion clade</taxon>
        <taxon>NPAAA clade</taxon>
        <taxon>indigoferoid/millettioid clade</taxon>
        <taxon>Phaseoleae</taxon>
        <taxon>Sphenostylis</taxon>
    </lineage>
</organism>
<protein>
    <submittedName>
        <fullName evidence="1">Uncharacterized protein</fullName>
    </submittedName>
</protein>
<dbReference type="AlphaFoldDB" id="A0AA86VX82"/>
<dbReference type="EMBL" id="OY731400">
    <property type="protein sequence ID" value="CAJ1937663.1"/>
    <property type="molecule type" value="Genomic_DNA"/>
</dbReference>
<gene>
    <name evidence="1" type="ORF">AYBTSS11_LOCUS8150</name>
</gene>
<proteinExistence type="predicted"/>
<name>A0AA86VX82_9FABA</name>
<accession>A0AA86VX82</accession>
<evidence type="ECO:0000313" key="1">
    <source>
        <dbReference type="EMBL" id="CAJ1937663.1"/>
    </source>
</evidence>
<reference evidence="1" key="1">
    <citation type="submission" date="2023-10" db="EMBL/GenBank/DDBJ databases">
        <authorList>
            <person name="Domelevo Entfellner J.-B."/>
        </authorList>
    </citation>
    <scope>NUCLEOTIDE SEQUENCE</scope>
</reference>
<keyword evidence="2" id="KW-1185">Reference proteome</keyword>